<dbReference type="Proteomes" id="UP000321201">
    <property type="component" value="Unassembled WGS sequence"/>
</dbReference>
<name>A0A5C7F146_9PROT</name>
<keyword evidence="4" id="KW-1185">Reference proteome</keyword>
<dbReference type="OrthoDB" id="9794208at2"/>
<dbReference type="EMBL" id="VPFL01000002">
    <property type="protein sequence ID" value="TXF13434.1"/>
    <property type="molecule type" value="Genomic_DNA"/>
</dbReference>
<dbReference type="GO" id="GO:0035243">
    <property type="term" value="F:protein-arginine omega-N symmetric methyltransferase activity"/>
    <property type="evidence" value="ECO:0007669"/>
    <property type="project" value="TreeGrafter"/>
</dbReference>
<organism evidence="3 4">
    <name type="scientific">Pelomicrobium methylotrophicum</name>
    <dbReference type="NCBI Taxonomy" id="2602750"/>
    <lineage>
        <taxon>Bacteria</taxon>
        <taxon>Pseudomonadati</taxon>
        <taxon>Pseudomonadota</taxon>
        <taxon>Hydrogenophilia</taxon>
        <taxon>Hydrogenophilia incertae sedis</taxon>
        <taxon>Pelomicrobium</taxon>
    </lineage>
</organism>
<accession>A0A5C7F146</accession>
<keyword evidence="2 3" id="KW-0808">Transferase</keyword>
<protein>
    <submittedName>
        <fullName evidence="3">Class I SAM-dependent methyltransferase</fullName>
    </submittedName>
</protein>
<keyword evidence="1 3" id="KW-0489">Methyltransferase</keyword>
<dbReference type="InterPro" id="IPR003788">
    <property type="entry name" value="NDUFAF7"/>
</dbReference>
<dbReference type="AlphaFoldDB" id="A0A5C7F146"/>
<dbReference type="InParanoid" id="A0A5C7F146"/>
<dbReference type="Gene3D" id="3.40.50.12710">
    <property type="match status" value="1"/>
</dbReference>
<dbReference type="PANTHER" id="PTHR12049:SF7">
    <property type="entry name" value="PROTEIN ARGININE METHYLTRANSFERASE NDUFAF7, MITOCHONDRIAL"/>
    <property type="match status" value="1"/>
</dbReference>
<reference evidence="3 4" key="1">
    <citation type="submission" date="2019-08" db="EMBL/GenBank/DDBJ databases">
        <title>Pelomicrobium methylotrophicum gen. nov., sp. nov. a moderately thermophilic, facultatively anaerobic, lithoautotrophic and methylotrophic bacterium isolated from a terrestrial mud volcano.</title>
        <authorList>
            <person name="Slobodkina G.B."/>
            <person name="Merkel A.Y."/>
            <person name="Slobodkin A.I."/>
        </authorList>
    </citation>
    <scope>NUCLEOTIDE SEQUENCE [LARGE SCALE GENOMIC DNA]</scope>
    <source>
        <strain evidence="3 4">SM250</strain>
    </source>
</reference>
<gene>
    <name evidence="3" type="ORF">FR698_02565</name>
</gene>
<sequence>MSELPTPDDAACAHSRRVARHIRDEIARAGGWISFARYMELALYAPGLGYYAAGSVKLGREGDFVTAPEISSLFGRTLARQVAQILERCGGAVLELGAGSGRLAQDLLTELEALGRLPEAYLILEVSPDLRRRQETVLARLSAPLRARLRWLEALPPRFRGVVIGNEVLDALPVHVVAWRGQRLFERGVAVEGDAFVWRERALAHPALRRAASAIPVPDGYVSEISLAAPALVRTLGTTLEQGVLLFIDYGFPAAEYYHPQRATGTLVCHYRHRVHDDPFLWPGLQDITAHVDYTAAARAAREAGLEVLGFASQAWFLVNCGLTDLLAAVPAQDAARYLPLAAEAQKLVSPAEMGELFKVLAVGRGVSAPLLGFACGDRSHTLD</sequence>
<dbReference type="RefSeq" id="WP_147798608.1">
    <property type="nucleotide sequence ID" value="NZ_VPFL01000002.1"/>
</dbReference>
<dbReference type="InterPro" id="IPR029063">
    <property type="entry name" value="SAM-dependent_MTases_sf"/>
</dbReference>
<dbReference type="PANTHER" id="PTHR12049">
    <property type="entry name" value="PROTEIN ARGININE METHYLTRANSFERASE NDUFAF7, MITOCHONDRIAL"/>
    <property type="match status" value="1"/>
</dbReference>
<proteinExistence type="predicted"/>
<dbReference type="GO" id="GO:0032259">
    <property type="term" value="P:methylation"/>
    <property type="evidence" value="ECO:0007669"/>
    <property type="project" value="UniProtKB-KW"/>
</dbReference>
<comment type="caution">
    <text evidence="3">The sequence shown here is derived from an EMBL/GenBank/DDBJ whole genome shotgun (WGS) entry which is preliminary data.</text>
</comment>
<dbReference type="SUPFAM" id="SSF53335">
    <property type="entry name" value="S-adenosyl-L-methionine-dependent methyltransferases"/>
    <property type="match status" value="1"/>
</dbReference>
<evidence type="ECO:0000256" key="2">
    <source>
        <dbReference type="ARBA" id="ARBA00022679"/>
    </source>
</evidence>
<dbReference type="Pfam" id="PF02636">
    <property type="entry name" value="Methyltransf_28"/>
    <property type="match status" value="1"/>
</dbReference>
<evidence type="ECO:0000313" key="4">
    <source>
        <dbReference type="Proteomes" id="UP000321201"/>
    </source>
</evidence>
<dbReference type="InterPro" id="IPR038375">
    <property type="entry name" value="NDUFAF7_sf"/>
</dbReference>
<evidence type="ECO:0000313" key="3">
    <source>
        <dbReference type="EMBL" id="TXF13434.1"/>
    </source>
</evidence>
<evidence type="ECO:0000256" key="1">
    <source>
        <dbReference type="ARBA" id="ARBA00022603"/>
    </source>
</evidence>